<name>A0ABP9QC28_9PSEU</name>
<comment type="caution">
    <text evidence="2">The sequence shown here is derived from an EMBL/GenBank/DDBJ whole genome shotgun (WGS) entry which is preliminary data.</text>
</comment>
<keyword evidence="3" id="KW-1185">Reference proteome</keyword>
<proteinExistence type="predicted"/>
<keyword evidence="1" id="KW-0472">Membrane</keyword>
<sequence length="111" mass="12760">MLNFTSSLTLLAIVLVTFLIERTLPPESRGLWGSLTTVGRLLHFALTLVAALLLLFMPEHNIPYYYWVGFAAVIVGLMLIYWKQRVIAPDQLKPKVGKRPSPRDRRHTDWE</sequence>
<evidence type="ECO:0000313" key="2">
    <source>
        <dbReference type="EMBL" id="GAA5158178.1"/>
    </source>
</evidence>
<keyword evidence="1" id="KW-1133">Transmembrane helix</keyword>
<evidence type="ECO:0000313" key="3">
    <source>
        <dbReference type="Proteomes" id="UP001428817"/>
    </source>
</evidence>
<evidence type="ECO:0000256" key="1">
    <source>
        <dbReference type="SAM" id="Phobius"/>
    </source>
</evidence>
<dbReference type="RefSeq" id="WP_185059155.1">
    <property type="nucleotide sequence ID" value="NZ_BAABJP010000015.1"/>
</dbReference>
<reference evidence="3" key="1">
    <citation type="journal article" date="2019" name="Int. J. Syst. Evol. Microbiol.">
        <title>The Global Catalogue of Microorganisms (GCM) 10K type strain sequencing project: providing services to taxonomists for standard genome sequencing and annotation.</title>
        <authorList>
            <consortium name="The Broad Institute Genomics Platform"/>
            <consortium name="The Broad Institute Genome Sequencing Center for Infectious Disease"/>
            <person name="Wu L."/>
            <person name="Ma J."/>
        </authorList>
    </citation>
    <scope>NUCLEOTIDE SEQUENCE [LARGE SCALE GENOMIC DNA]</scope>
    <source>
        <strain evidence="3">JCM 18303</strain>
    </source>
</reference>
<accession>A0ABP9QC28</accession>
<dbReference type="EMBL" id="BAABJP010000015">
    <property type="protein sequence ID" value="GAA5158178.1"/>
    <property type="molecule type" value="Genomic_DNA"/>
</dbReference>
<dbReference type="SUPFAM" id="SSF103473">
    <property type="entry name" value="MFS general substrate transporter"/>
    <property type="match status" value="1"/>
</dbReference>
<feature type="transmembrane region" description="Helical" evidence="1">
    <location>
        <begin position="38"/>
        <end position="57"/>
    </location>
</feature>
<protein>
    <submittedName>
        <fullName evidence="2">Uncharacterized protein</fullName>
    </submittedName>
</protein>
<dbReference type="InterPro" id="IPR036259">
    <property type="entry name" value="MFS_trans_sf"/>
</dbReference>
<gene>
    <name evidence="2" type="ORF">GCM10023321_37590</name>
</gene>
<organism evidence="2 3">
    <name type="scientific">Pseudonocardia eucalypti</name>
    <dbReference type="NCBI Taxonomy" id="648755"/>
    <lineage>
        <taxon>Bacteria</taxon>
        <taxon>Bacillati</taxon>
        <taxon>Actinomycetota</taxon>
        <taxon>Actinomycetes</taxon>
        <taxon>Pseudonocardiales</taxon>
        <taxon>Pseudonocardiaceae</taxon>
        <taxon>Pseudonocardia</taxon>
    </lineage>
</organism>
<dbReference type="Proteomes" id="UP001428817">
    <property type="component" value="Unassembled WGS sequence"/>
</dbReference>
<feature type="transmembrane region" description="Helical" evidence="1">
    <location>
        <begin position="64"/>
        <end position="82"/>
    </location>
</feature>
<keyword evidence="1" id="KW-0812">Transmembrane</keyword>